<dbReference type="PANTHER" id="PTHR38761:SF1">
    <property type="entry name" value="GLUTAMATE--CYSTEINE LIGASE"/>
    <property type="match status" value="1"/>
</dbReference>
<dbReference type="InterPro" id="IPR040657">
    <property type="entry name" value="GshAB_ATP-grasp"/>
</dbReference>
<dbReference type="Pfam" id="PF18419">
    <property type="entry name" value="ATP-grasp_6"/>
    <property type="match status" value="1"/>
</dbReference>
<evidence type="ECO:0000256" key="10">
    <source>
        <dbReference type="ARBA" id="ARBA00023211"/>
    </source>
</evidence>
<keyword evidence="11 13" id="KW-0511">Multifunctional enzyme</keyword>
<evidence type="ECO:0000256" key="3">
    <source>
        <dbReference type="ARBA" id="ARBA00005006"/>
    </source>
</evidence>
<keyword evidence="10" id="KW-0464">Manganese</keyword>
<dbReference type="EC" id="6.3.2.2" evidence="13"/>
<dbReference type="NCBIfam" id="TIGR01435">
    <property type="entry name" value="glu_cys_lig_rel"/>
    <property type="match status" value="1"/>
</dbReference>
<dbReference type="InterPro" id="IPR007370">
    <property type="entry name" value="Glu_cys_ligase"/>
</dbReference>
<evidence type="ECO:0000256" key="8">
    <source>
        <dbReference type="ARBA" id="ARBA00022840"/>
    </source>
</evidence>
<dbReference type="Gene3D" id="3.30.590.20">
    <property type="match status" value="1"/>
</dbReference>
<dbReference type="PROSITE" id="PS50975">
    <property type="entry name" value="ATP_GRASP"/>
    <property type="match status" value="1"/>
</dbReference>
<dbReference type="NCBIfam" id="NF002688">
    <property type="entry name" value="PRK02471.1"/>
    <property type="match status" value="1"/>
</dbReference>
<comment type="similarity">
    <text evidence="13">In the N-terminal section; belongs to the glutamate--cysteine ligase type 1 family. Type 2 subfamily.</text>
</comment>
<comment type="catalytic activity">
    <reaction evidence="13">
        <text>gamma-L-glutamyl-L-cysteine + glycine + ATP = glutathione + ADP + phosphate + H(+)</text>
        <dbReference type="Rhea" id="RHEA:13557"/>
        <dbReference type="ChEBI" id="CHEBI:15378"/>
        <dbReference type="ChEBI" id="CHEBI:30616"/>
        <dbReference type="ChEBI" id="CHEBI:43474"/>
        <dbReference type="ChEBI" id="CHEBI:57305"/>
        <dbReference type="ChEBI" id="CHEBI:57925"/>
        <dbReference type="ChEBI" id="CHEBI:58173"/>
        <dbReference type="ChEBI" id="CHEBI:456216"/>
        <dbReference type="EC" id="6.3.2.3"/>
    </reaction>
</comment>
<dbReference type="Proteomes" id="UP000677305">
    <property type="component" value="Chromosome"/>
</dbReference>
<dbReference type="PANTHER" id="PTHR38761">
    <property type="entry name" value="GLUTAMATE--CYSTEINE LIGASE"/>
    <property type="match status" value="1"/>
</dbReference>
<proteinExistence type="inferred from homology"/>
<evidence type="ECO:0000256" key="5">
    <source>
        <dbReference type="ARBA" id="ARBA00022684"/>
    </source>
</evidence>
<comment type="pathway">
    <text evidence="13">Sulfur metabolism; glutathione biosynthesis; glutathione from L-cysteine and L-glutamate: step 2/2.</text>
</comment>
<dbReference type="AlphaFoldDB" id="A0A8J8MER7"/>
<keyword evidence="7 13" id="KW-0547">Nucleotide-binding</keyword>
<keyword evidence="9" id="KW-0460">Magnesium</keyword>
<dbReference type="InterPro" id="IPR006334">
    <property type="entry name" value="Glut_cys_ligase"/>
</dbReference>
<evidence type="ECO:0000256" key="2">
    <source>
        <dbReference type="ARBA" id="ARBA00001946"/>
    </source>
</evidence>
<keyword evidence="8 13" id="KW-0067">ATP-binding</keyword>
<evidence type="ECO:0000256" key="11">
    <source>
        <dbReference type="ARBA" id="ARBA00023268"/>
    </source>
</evidence>
<evidence type="ECO:0000259" key="14">
    <source>
        <dbReference type="PROSITE" id="PS50975"/>
    </source>
</evidence>
<dbReference type="GO" id="GO:0005829">
    <property type="term" value="C:cytosol"/>
    <property type="evidence" value="ECO:0007669"/>
    <property type="project" value="TreeGrafter"/>
</dbReference>
<dbReference type="GO" id="GO:0004363">
    <property type="term" value="F:glutathione synthase activity"/>
    <property type="evidence" value="ECO:0007669"/>
    <property type="project" value="UniProtKB-UniRule"/>
</dbReference>
<dbReference type="Pfam" id="PF08443">
    <property type="entry name" value="RimK"/>
    <property type="match status" value="1"/>
</dbReference>
<sequence>MLELNKELVELITVNKQGKNLLSGNFGIEKENVRVNYDGKLAITPHPKVFGDKSENPYITTDFSESQVEMITPTVDSLEEVYSYLETLQNIVSLSLENELLWPQSLPPILPAEKDIPLANYNTDEILVKDNANLYREYLADKYGRKKQMISGIHYNFSFKDGILKKLYKNTASDVTFREFKDRLYMKMVRNITKYSWFIIRLLGSSPAIHESYIDYCKRCSKQNKSDKSPCNFTASIRNGKCGYNNIDNYYVTLDTLDDYIKGIRKLIESGDLISSKEYYSVIRPKSNNGNLSGLEEHGIDYLELRLMDINPLFKLGFSIDDLYLIHLFMIFAAMLDDDYMDETLFNDSIKNNQKVADKGRMENLKIVFDGQDTSVEALSLEVINTLRRIVTVIDTKKDFLNGIIDKYEEMILEHEKLYSSILFKEIKQQGFIKFHLDKAIKYLENSKSQEFNFIGYEDMELSTQILMLNSIKRGVKVNILDRNDNFIELSYKDKKEYVKQATKTSKDTYSTVLIMENKLVTKKILEKSGIKVPGGDVYTNIENALDDYYKYKDMDIVIKPNSTNFGIGITIFKNNYTEQDYETALQLAFEKDDTVLVEEFIEGKEYRVFVIDNEVVGVLRRVPANVIGDGSSTIRELVAKKNTDPLRGKGYRKPLEKIKLGTPEKMFLAQQELDFDSILEKDRIVYLRENSNISTGGDSIDYTDDISDSLKEIAVEAAKAVGASIVGVDLITKDIKGDALNNYGIIELNFNPAIHIHCYPYIGDNRKLGEKILDLLGFHTYDN</sequence>
<dbReference type="SUPFAM" id="SSF56059">
    <property type="entry name" value="Glutathione synthetase ATP-binding domain-like"/>
    <property type="match status" value="1"/>
</dbReference>
<comment type="subunit">
    <text evidence="13">Monomer.</text>
</comment>
<name>A0A8J8MER7_9FIRM</name>
<evidence type="ECO:0000256" key="1">
    <source>
        <dbReference type="ARBA" id="ARBA00001936"/>
    </source>
</evidence>
<comment type="pathway">
    <text evidence="3 13">Sulfur metabolism; glutathione biosynthesis; glutathione from L-cysteine and L-glutamate: step 1/2.</text>
</comment>
<evidence type="ECO:0000256" key="13">
    <source>
        <dbReference type="HAMAP-Rule" id="MF_00782"/>
    </source>
</evidence>
<reference evidence="15 16" key="1">
    <citation type="submission" date="2020-07" db="EMBL/GenBank/DDBJ databases">
        <title>Vallitalea guaymasensis genome.</title>
        <authorList>
            <person name="Postec A."/>
        </authorList>
    </citation>
    <scope>NUCLEOTIDE SEQUENCE [LARGE SCALE GENOMIC DNA]</scope>
    <source>
        <strain evidence="15 16">Ra1766G1</strain>
    </source>
</reference>
<dbReference type="GO" id="GO:0046872">
    <property type="term" value="F:metal ion binding"/>
    <property type="evidence" value="ECO:0007669"/>
    <property type="project" value="UniProtKB-KW"/>
</dbReference>
<evidence type="ECO:0000256" key="4">
    <source>
        <dbReference type="ARBA" id="ARBA00022598"/>
    </source>
</evidence>
<dbReference type="InterPro" id="IPR011761">
    <property type="entry name" value="ATP-grasp"/>
</dbReference>
<feature type="region of interest" description="Glutamate--cysteine ligase" evidence="13">
    <location>
        <begin position="1"/>
        <end position="357"/>
    </location>
</feature>
<keyword evidence="16" id="KW-1185">Reference proteome</keyword>
<comment type="cofactor">
    <cofactor evidence="2">
        <name>Mg(2+)</name>
        <dbReference type="ChEBI" id="CHEBI:18420"/>
    </cofactor>
</comment>
<organism evidence="15 16">
    <name type="scientific">Vallitalea guaymasensis</name>
    <dbReference type="NCBI Taxonomy" id="1185412"/>
    <lineage>
        <taxon>Bacteria</taxon>
        <taxon>Bacillati</taxon>
        <taxon>Bacillota</taxon>
        <taxon>Clostridia</taxon>
        <taxon>Lachnospirales</taxon>
        <taxon>Vallitaleaceae</taxon>
        <taxon>Vallitalea</taxon>
    </lineage>
</organism>
<gene>
    <name evidence="13 15" type="primary">gshAB</name>
    <name evidence="13" type="synonym">gshF</name>
    <name evidence="15" type="ORF">HYG85_22740</name>
</gene>
<dbReference type="GO" id="GO:0005524">
    <property type="term" value="F:ATP binding"/>
    <property type="evidence" value="ECO:0007669"/>
    <property type="project" value="UniProtKB-UniRule"/>
</dbReference>
<comment type="function">
    <text evidence="13">Synthesizes glutathione from L-glutamate and L-cysteine via gamma-L-glutamyl-L-cysteine.</text>
</comment>
<dbReference type="Gene3D" id="3.30.470.20">
    <property type="entry name" value="ATP-grasp fold, B domain"/>
    <property type="match status" value="2"/>
</dbReference>
<evidence type="ECO:0000256" key="7">
    <source>
        <dbReference type="ARBA" id="ARBA00022741"/>
    </source>
</evidence>
<accession>A0A8J8MER7</accession>
<dbReference type="InterPro" id="IPR014746">
    <property type="entry name" value="Gln_synth/guanido_kin_cat_dom"/>
</dbReference>
<dbReference type="InterPro" id="IPR006335">
    <property type="entry name" value="Glut_biosynth"/>
</dbReference>
<evidence type="ECO:0000256" key="9">
    <source>
        <dbReference type="ARBA" id="ARBA00022842"/>
    </source>
</evidence>
<dbReference type="InterPro" id="IPR013651">
    <property type="entry name" value="ATP-grasp_RimK-type"/>
</dbReference>
<comment type="catalytic activity">
    <reaction evidence="12 13">
        <text>L-cysteine + L-glutamate + ATP = gamma-L-glutamyl-L-cysteine + ADP + phosphate + H(+)</text>
        <dbReference type="Rhea" id="RHEA:13285"/>
        <dbReference type="ChEBI" id="CHEBI:15378"/>
        <dbReference type="ChEBI" id="CHEBI:29985"/>
        <dbReference type="ChEBI" id="CHEBI:30616"/>
        <dbReference type="ChEBI" id="CHEBI:35235"/>
        <dbReference type="ChEBI" id="CHEBI:43474"/>
        <dbReference type="ChEBI" id="CHEBI:58173"/>
        <dbReference type="ChEBI" id="CHEBI:456216"/>
        <dbReference type="EC" id="6.3.2.2"/>
    </reaction>
</comment>
<keyword evidence="4 13" id="KW-0436">Ligase</keyword>
<evidence type="ECO:0000313" key="15">
    <source>
        <dbReference type="EMBL" id="QUH31591.1"/>
    </source>
</evidence>
<keyword evidence="6" id="KW-0479">Metal-binding</keyword>
<dbReference type="KEGG" id="vgu:HYG85_22740"/>
<dbReference type="EMBL" id="CP058561">
    <property type="protein sequence ID" value="QUH31591.1"/>
    <property type="molecule type" value="Genomic_DNA"/>
</dbReference>
<dbReference type="SUPFAM" id="SSF55931">
    <property type="entry name" value="Glutamine synthetase/guanido kinase"/>
    <property type="match status" value="1"/>
</dbReference>
<dbReference type="RefSeq" id="WP_212691564.1">
    <property type="nucleotide sequence ID" value="NZ_CP058561.1"/>
</dbReference>
<evidence type="ECO:0000256" key="12">
    <source>
        <dbReference type="ARBA" id="ARBA00048819"/>
    </source>
</evidence>
<dbReference type="Pfam" id="PF04262">
    <property type="entry name" value="Glu_cys_ligase"/>
    <property type="match status" value="2"/>
</dbReference>
<dbReference type="GO" id="GO:0004357">
    <property type="term" value="F:glutamate-cysteine ligase activity"/>
    <property type="evidence" value="ECO:0007669"/>
    <property type="project" value="UniProtKB-UniRule"/>
</dbReference>
<dbReference type="HAMAP" id="MF_00782">
    <property type="entry name" value="Glut_biosynth"/>
    <property type="match status" value="1"/>
</dbReference>
<comment type="cofactor">
    <cofactor evidence="1">
        <name>Mn(2+)</name>
        <dbReference type="ChEBI" id="CHEBI:29035"/>
    </cofactor>
</comment>
<dbReference type="UniPathway" id="UPA00142">
    <property type="reaction ID" value="UER00209"/>
</dbReference>
<dbReference type="EC" id="6.3.2.3" evidence="13"/>
<protein>
    <recommendedName>
        <fullName evidence="13">Glutathione biosynthesis bifunctional protein GshAB</fullName>
    </recommendedName>
    <alternativeName>
        <fullName evidence="13">Gamma-GCS-GS</fullName>
        <shortName evidence="13">GCS-GS</shortName>
    </alternativeName>
    <domain>
        <recommendedName>
            <fullName evidence="13">Glutamate--cysteine ligase</fullName>
            <ecNumber evidence="13">6.3.2.2</ecNumber>
        </recommendedName>
        <alternativeName>
            <fullName evidence="13">Gamma-ECS</fullName>
            <shortName evidence="13">GCS</shortName>
        </alternativeName>
        <alternativeName>
            <fullName evidence="13">Gamma-glutamylcysteine synthetase</fullName>
        </alternativeName>
    </domain>
    <domain>
        <recommendedName>
            <fullName evidence="13">Glutathione synthetase</fullName>
            <ecNumber evidence="13">6.3.2.3</ecNumber>
        </recommendedName>
        <alternativeName>
            <fullName evidence="13">GSH synthetase</fullName>
            <shortName evidence="13">GS</shortName>
            <shortName evidence="13">GSH-S</shortName>
            <shortName evidence="13">GSHase</shortName>
        </alternativeName>
        <alternativeName>
            <fullName evidence="13">Glutathione synthase</fullName>
        </alternativeName>
    </domain>
</protein>
<evidence type="ECO:0000313" key="16">
    <source>
        <dbReference type="Proteomes" id="UP000677305"/>
    </source>
</evidence>
<keyword evidence="5 13" id="KW-0317">Glutathione biosynthesis</keyword>
<feature type="domain" description="ATP-grasp" evidence="14">
    <location>
        <begin position="523"/>
        <end position="778"/>
    </location>
</feature>
<evidence type="ECO:0000256" key="6">
    <source>
        <dbReference type="ARBA" id="ARBA00022723"/>
    </source>
</evidence>